<feature type="coiled-coil region" evidence="6">
    <location>
        <begin position="621"/>
        <end position="673"/>
    </location>
</feature>
<feature type="region of interest" description="Disordered" evidence="7">
    <location>
        <begin position="803"/>
        <end position="823"/>
    </location>
</feature>
<evidence type="ECO:0000259" key="9">
    <source>
        <dbReference type="PROSITE" id="PS50848"/>
    </source>
</evidence>
<feature type="region of interest" description="Disordered" evidence="7">
    <location>
        <begin position="881"/>
        <end position="902"/>
    </location>
</feature>
<dbReference type="PROSITE" id="PS50848">
    <property type="entry name" value="START"/>
    <property type="match status" value="1"/>
</dbReference>
<dbReference type="CDD" id="cd01365">
    <property type="entry name" value="KISc_KIF1A_KIF1B"/>
    <property type="match status" value="1"/>
</dbReference>
<evidence type="ECO:0000259" key="8">
    <source>
        <dbReference type="PROSITE" id="PS50067"/>
    </source>
</evidence>
<proteinExistence type="inferred from homology"/>
<feature type="coiled-coil region" evidence="6">
    <location>
        <begin position="1145"/>
        <end position="1238"/>
    </location>
</feature>
<dbReference type="GO" id="GO:0007018">
    <property type="term" value="P:microtubule-based movement"/>
    <property type="evidence" value="ECO:0007669"/>
    <property type="project" value="InterPro"/>
</dbReference>
<dbReference type="GO" id="GO:0003777">
    <property type="term" value="F:microtubule motor activity"/>
    <property type="evidence" value="ECO:0007669"/>
    <property type="project" value="InterPro"/>
</dbReference>
<dbReference type="GO" id="GO:0005524">
    <property type="term" value="F:ATP binding"/>
    <property type="evidence" value="ECO:0007669"/>
    <property type="project" value="UniProtKB-UniRule"/>
</dbReference>
<dbReference type="Gene3D" id="2.60.200.20">
    <property type="match status" value="1"/>
</dbReference>
<dbReference type="PRINTS" id="PR00380">
    <property type="entry name" value="KINESINHEAVY"/>
</dbReference>
<organism evidence="10 11">
    <name type="scientific">Exaiptasia diaphana</name>
    <name type="common">Tropical sea anemone</name>
    <name type="synonym">Aiptasia pulchella</name>
    <dbReference type="NCBI Taxonomy" id="2652724"/>
    <lineage>
        <taxon>Eukaryota</taxon>
        <taxon>Metazoa</taxon>
        <taxon>Cnidaria</taxon>
        <taxon>Anthozoa</taxon>
        <taxon>Hexacorallia</taxon>
        <taxon>Actiniaria</taxon>
        <taxon>Aiptasiidae</taxon>
        <taxon>Exaiptasia</taxon>
    </lineage>
</organism>
<evidence type="ECO:0000256" key="5">
    <source>
        <dbReference type="PROSITE-ProRule" id="PRU00283"/>
    </source>
</evidence>
<evidence type="ECO:0008006" key="12">
    <source>
        <dbReference type="Google" id="ProtNLM"/>
    </source>
</evidence>
<dbReference type="OrthoDB" id="3176171at2759"/>
<dbReference type="KEGG" id="epa:110247283"/>
<dbReference type="Proteomes" id="UP000887567">
    <property type="component" value="Unplaced"/>
</dbReference>
<dbReference type="SUPFAM" id="SSF49879">
    <property type="entry name" value="SMAD/FHA domain"/>
    <property type="match status" value="1"/>
</dbReference>
<reference evidence="10" key="1">
    <citation type="submission" date="2022-11" db="UniProtKB">
        <authorList>
            <consortium name="EnsemblMetazoa"/>
        </authorList>
    </citation>
    <scope>IDENTIFICATION</scope>
</reference>
<evidence type="ECO:0000256" key="4">
    <source>
        <dbReference type="ARBA" id="ARBA00023175"/>
    </source>
</evidence>
<evidence type="ECO:0000313" key="10">
    <source>
        <dbReference type="EnsemblMetazoa" id="XP_020909371.1"/>
    </source>
</evidence>
<dbReference type="InterPro" id="IPR002913">
    <property type="entry name" value="START_lipid-bd_dom"/>
</dbReference>
<name>A0A913XTA1_EXADI</name>
<feature type="domain" description="START" evidence="9">
    <location>
        <begin position="1299"/>
        <end position="1464"/>
    </location>
</feature>
<keyword evidence="11" id="KW-1185">Reference proteome</keyword>
<dbReference type="SUPFAM" id="SSF52540">
    <property type="entry name" value="P-loop containing nucleoside triphosphate hydrolases"/>
    <property type="match status" value="1"/>
</dbReference>
<dbReference type="InterPro" id="IPR019821">
    <property type="entry name" value="Kinesin_motor_CS"/>
</dbReference>
<dbReference type="GO" id="GO:0008289">
    <property type="term" value="F:lipid binding"/>
    <property type="evidence" value="ECO:0007669"/>
    <property type="project" value="InterPro"/>
</dbReference>
<dbReference type="Pfam" id="PF00498">
    <property type="entry name" value="FHA"/>
    <property type="match status" value="1"/>
</dbReference>
<dbReference type="OMA" id="IMQESEL"/>
<dbReference type="RefSeq" id="XP_020909371.1">
    <property type="nucleotide sequence ID" value="XM_021053712.2"/>
</dbReference>
<feature type="compositionally biased region" description="Basic and acidic residues" evidence="7">
    <location>
        <begin position="891"/>
        <end position="902"/>
    </location>
</feature>
<keyword evidence="1 5" id="KW-0547">Nucleotide-binding</keyword>
<dbReference type="InterPro" id="IPR036961">
    <property type="entry name" value="Kinesin_motor_dom_sf"/>
</dbReference>
<dbReference type="SMART" id="SM00129">
    <property type="entry name" value="KISc"/>
    <property type="match status" value="1"/>
</dbReference>
<evidence type="ECO:0000256" key="1">
    <source>
        <dbReference type="ARBA" id="ARBA00022741"/>
    </source>
</evidence>
<keyword evidence="2 5" id="KW-0067">ATP-binding</keyword>
<dbReference type="SUPFAM" id="SSF55961">
    <property type="entry name" value="Bet v1-like"/>
    <property type="match status" value="1"/>
</dbReference>
<dbReference type="InterPro" id="IPR027417">
    <property type="entry name" value="P-loop_NTPase"/>
</dbReference>
<accession>A0A913XTA1</accession>
<dbReference type="PANTHER" id="PTHR47117:SF6">
    <property type="entry name" value="KINESIN-LIKE PROTEIN KIF16B"/>
    <property type="match status" value="1"/>
</dbReference>
<feature type="binding site" evidence="5">
    <location>
        <begin position="104"/>
        <end position="111"/>
    </location>
    <ligand>
        <name>ATP</name>
        <dbReference type="ChEBI" id="CHEBI:30616"/>
    </ligand>
</feature>
<dbReference type="Gene3D" id="3.30.530.20">
    <property type="match status" value="1"/>
</dbReference>
<feature type="domain" description="Kinesin motor" evidence="8">
    <location>
        <begin position="3"/>
        <end position="365"/>
    </location>
</feature>
<feature type="coiled-coil region" evidence="6">
    <location>
        <begin position="380"/>
        <end position="427"/>
    </location>
</feature>
<dbReference type="Pfam" id="PF00225">
    <property type="entry name" value="Kinesin"/>
    <property type="match status" value="1"/>
</dbReference>
<dbReference type="Pfam" id="PF01852">
    <property type="entry name" value="START"/>
    <property type="match status" value="1"/>
</dbReference>
<dbReference type="PANTHER" id="PTHR47117">
    <property type="entry name" value="STAR-RELATED LIPID TRANSFER PROTEIN 9"/>
    <property type="match status" value="1"/>
</dbReference>
<dbReference type="InterPro" id="IPR023393">
    <property type="entry name" value="START-like_dom_sf"/>
</dbReference>
<evidence type="ECO:0000313" key="11">
    <source>
        <dbReference type="Proteomes" id="UP000887567"/>
    </source>
</evidence>
<dbReference type="GeneID" id="110247283"/>
<keyword evidence="3 6" id="KW-0175">Coiled coil</keyword>
<protein>
    <recommendedName>
        <fullName evidence="12">Kinesin-like protein KIF16B</fullName>
    </recommendedName>
</protein>
<evidence type="ECO:0000256" key="7">
    <source>
        <dbReference type="SAM" id="MobiDB-lite"/>
    </source>
</evidence>
<dbReference type="CDD" id="cd22708">
    <property type="entry name" value="FHA_KIF16"/>
    <property type="match status" value="1"/>
</dbReference>
<dbReference type="InterPro" id="IPR000253">
    <property type="entry name" value="FHA_dom"/>
</dbReference>
<evidence type="ECO:0000256" key="3">
    <source>
        <dbReference type="ARBA" id="ARBA00023054"/>
    </source>
</evidence>
<feature type="compositionally biased region" description="Basic and acidic residues" evidence="7">
    <location>
        <begin position="805"/>
        <end position="823"/>
    </location>
</feature>
<comment type="similarity">
    <text evidence="5">Belongs to the TRAFAC class myosin-kinesin ATPase superfamily. Kinesin family.</text>
</comment>
<dbReference type="InterPro" id="IPR008984">
    <property type="entry name" value="SMAD_FHA_dom_sf"/>
</dbReference>
<keyword evidence="4 5" id="KW-0505">Motor protein</keyword>
<dbReference type="FunFam" id="3.40.850.10:FF:000021">
    <property type="entry name" value="kinesin-like protein KIF16B isoform X1"/>
    <property type="match status" value="1"/>
</dbReference>
<dbReference type="InterPro" id="IPR001752">
    <property type="entry name" value="Kinesin_motor_dom"/>
</dbReference>
<sequence>MASLKVAVRARPLNKRELDLNSKCILEMEGNKTTIYNTKLYGDVGSEGDKSREMKKEFFYDYSYWSVNPKDHHFIEQETIFDDLGRVVLKSAFEGYNACVFAYGQTSAGKTYTMMGNNDNVGLIPRICKGLFGYITKNSSNRISFRTEVSYMEIYNEHVRDLLRPQNLRKRPQQNLKVREHPKEGPYVEGLTKQHVSDNDSIEVLIEQGNRQRSTASTKMNEMSSRSHAIFTIKFTQAKFLENLPSETISKIHLVDLAGSERASASGATGDRLKEGSNINRSLVTLGIVISTLAENSLNEVEGSKRLAFRKKLFVPYRDSVLTFLLKDSLGGNSKTVMLAAVSPAECNYGETLSTLRYAQRAKNIINRPTVNEDPNVKLIRDLRAEIERLKSKLTESNITKLKDSDESNTNQKIHDKEAKVEKLTKDWTEKWKEAKMIMQESELALRRQGSCVLIDLELPHLVRLEEDPLKTEIKLYRLMHGKTNIGLEDAPVPQDIVLEGQDIEKQHCVVEYVKGRVTLDPLASACWINGVSLVQPTKLNQGDVIVLGQTNVFKFNFPTEAAKLREQRRSGLFGAESSESLLGYHMSPIRGSHGDISSRSDVSSPFTLDSGVEIDIGEGVDDLKNNITDLISKHKEAEVRRLEVERNYREEIEMKQNEIEAQKEQIQQIRSAHDKNSRKTREELHHVQEMIETKNEQDKNAINSELENLFGLRKTFNLEYPGLDEKEEKEKQDLQSFMEDEWDKVEHFEIKLAEIELSRRKTIDKVALDVQKQKELLDWEKDQELRDIEEQQENLLELQQQLKASHEKAENELNKVKPSLERTLNKEREELEHLEKKIQGLGGNKKKLEETLDVEMAEEEEDLNSDESQLKDQRTLTNLSNLSASMDSYQEEKGSPDNRFKQEERRLSNLDDEVQRLELLKSEKTKIVTESQLALLERMNSLELYRVKIQENEEKLCELETIFKQREEKHHEKIGLCLENMREENDSQMTGFQIEREKYLEMLWTEYEEIDKTVADSCLGLEIPETEQKKKWEEALSLKRKVVVDLVKNKFEHIGSLQDGLFLDCLSKRLRLEQDEERVLDQERKISDEIRGSMKDKELAITKLSAQKDKFHIERERERKLIKSRLKRMSKLKSYDDLQSEETIEFLREETKKLQETFEKVEEVESRLLSETREKEVLLLQLDEVRTRLLTSEDEREELETTLQDVMKEKENKEKLIEELKRIAEEEKKKYQENLTTEDYEIVERPLVNRLHIRYRVIGNHAAAELLKEALLASSVPEIVRMFPSTGPVHGRESNHGGWTFHSFQKEVAILRKREELPNGFIYCFMGRGIIEASPMTVWEAVRNPLSRYIYDNMLKKISIVEHVEDGLKVVYMLHETSQCFMTHSRDFCYVTKERIEGQKYVMASQSIDHPKAPPVNGIIRAQILSSGWIVEPLEIDGKTGSLVWYITKVHLGNTTLPWRLIDLLSKRQPLSIAYLRNYLAPM</sequence>
<dbReference type="Gene3D" id="3.40.850.10">
    <property type="entry name" value="Kinesin motor domain"/>
    <property type="match status" value="1"/>
</dbReference>
<dbReference type="PROSITE" id="PS50067">
    <property type="entry name" value="KINESIN_MOTOR_2"/>
    <property type="match status" value="1"/>
</dbReference>
<evidence type="ECO:0000256" key="6">
    <source>
        <dbReference type="SAM" id="Coils"/>
    </source>
</evidence>
<dbReference type="PROSITE" id="PS00411">
    <property type="entry name" value="KINESIN_MOTOR_1"/>
    <property type="match status" value="1"/>
</dbReference>
<evidence type="ECO:0000256" key="2">
    <source>
        <dbReference type="ARBA" id="ARBA00022840"/>
    </source>
</evidence>
<dbReference type="GO" id="GO:0008017">
    <property type="term" value="F:microtubule binding"/>
    <property type="evidence" value="ECO:0007669"/>
    <property type="project" value="InterPro"/>
</dbReference>
<dbReference type="EnsemblMetazoa" id="XM_021053712.2">
    <property type="protein sequence ID" value="XP_020909371.1"/>
    <property type="gene ID" value="LOC110247283"/>
</dbReference>